<name>A0A8H7Y6B0_PSICU</name>
<accession>A0A8H7Y6B0</accession>
<gene>
    <name evidence="1" type="ORF">JR316_004049</name>
</gene>
<protein>
    <submittedName>
        <fullName evidence="1">Uncharacterized protein</fullName>
    </submittedName>
</protein>
<dbReference type="AlphaFoldDB" id="A0A8H7Y6B0"/>
<evidence type="ECO:0000313" key="1">
    <source>
        <dbReference type="EMBL" id="KAG5171960.1"/>
    </source>
</evidence>
<proteinExistence type="predicted"/>
<dbReference type="EMBL" id="JAFIQS010000003">
    <property type="protein sequence ID" value="KAG5171960.1"/>
    <property type="molecule type" value="Genomic_DNA"/>
</dbReference>
<organism evidence="1">
    <name type="scientific">Psilocybe cubensis</name>
    <name type="common">Psychedelic mushroom</name>
    <name type="synonym">Stropharia cubensis</name>
    <dbReference type="NCBI Taxonomy" id="181762"/>
    <lineage>
        <taxon>Eukaryota</taxon>
        <taxon>Fungi</taxon>
        <taxon>Dikarya</taxon>
        <taxon>Basidiomycota</taxon>
        <taxon>Agaricomycotina</taxon>
        <taxon>Agaricomycetes</taxon>
        <taxon>Agaricomycetidae</taxon>
        <taxon>Agaricales</taxon>
        <taxon>Agaricineae</taxon>
        <taxon>Strophariaceae</taxon>
        <taxon>Psilocybe</taxon>
    </lineage>
</organism>
<comment type="caution">
    <text evidence="1">The sequence shown here is derived from an EMBL/GenBank/DDBJ whole genome shotgun (WGS) entry which is preliminary data.</text>
</comment>
<sequence length="419" mass="48122">MSYSESDESDTVPNSLNKRVSSFADLIRAGDGIHSVRGICGFIRSVVLRINDLMTRYSLGFDWIFRDADFQFILQNIFRMSSENPTFDLANTPRVEYLFTLGLRRTWTPSDMVFKSLKNFINSSKLDHLSLYNVQGLQKGILSQSNVKHIVLYQARAASIDSSIVEDLDSITNSEGEEKRLRICPLESLETDMNMTLAEQVSLFHSRPHTSSVGHHLPGEAIFPYLTKLRLHCKRIHTSEFNIAANEILLNAPALEDLFIYNGDKLPTSYWPEHSVLPLRYSHLTRLRSFSLGTYIPIYKQIEILQCLCADDPPPSLSEIIMEAMIDLRYGLLRGIKDAVRYIQWLSLDKLDMFLRRTGFERVKKVVVRLGMAMDIYEPEDLDKEVTEGFVILWRTTIRDAVTRQLEMKAVEVNVELEL</sequence>
<reference evidence="1" key="1">
    <citation type="submission" date="2021-02" db="EMBL/GenBank/DDBJ databases">
        <title>Psilocybe cubensis genome.</title>
        <authorList>
            <person name="Mckernan K.J."/>
            <person name="Crawford S."/>
            <person name="Trippe A."/>
            <person name="Kane L.T."/>
            <person name="Mclaughlin S."/>
        </authorList>
    </citation>
    <scope>NUCLEOTIDE SEQUENCE [LARGE SCALE GENOMIC DNA]</scope>
    <source>
        <strain evidence="1">MGC-MH-2018</strain>
    </source>
</reference>